<sequence length="289" mass="31688">MNDFKGNKNRRQEKSTRSSRAPYPEKRGEGFDKTEKSVVYESEDRNSDILEGRNPVLEALKAGRTINKILIAKGEREGSIRQIAAVAKEMGITIQEVDRRNLDNISLTKSHQGVIAYVSVKEYVEVDDILKAAENSDRPPFILILDEINDAHNLGSILRTADAVGVHGVVIPKRRAVGLTSVVAKASAGAIEYVPVARVTNIAQTIDYLKKNNIWVIGTDQTGDNEFFKSDLKGPVALVIGSEGEGMGRLVREKCDFVVRIPMLGNISSLNASVAAAVVMYEILKQRGV</sequence>
<keyword evidence="7" id="KW-1185">Reference proteome</keyword>
<dbReference type="InterPro" id="IPR004441">
    <property type="entry name" value="rRNA_MeTrfase_TrmH"/>
</dbReference>
<evidence type="ECO:0000256" key="3">
    <source>
        <dbReference type="ARBA" id="ARBA00022679"/>
    </source>
</evidence>
<dbReference type="RefSeq" id="WP_081927097.1">
    <property type="nucleotide sequence ID" value="NZ_JQKC01000028.1"/>
</dbReference>
<evidence type="ECO:0000313" key="7">
    <source>
        <dbReference type="Proteomes" id="UP000036923"/>
    </source>
</evidence>
<dbReference type="FunFam" id="3.40.1280.10:FF:000008">
    <property type="entry name" value="Group 3 RNA methyltransferase TrmH"/>
    <property type="match status" value="1"/>
</dbReference>
<dbReference type="Gene3D" id="3.30.1330.30">
    <property type="match status" value="1"/>
</dbReference>
<dbReference type="InterPro" id="IPR029064">
    <property type="entry name" value="Ribosomal_eL30-like_sf"/>
</dbReference>
<dbReference type="GO" id="GO:0003723">
    <property type="term" value="F:RNA binding"/>
    <property type="evidence" value="ECO:0007669"/>
    <property type="project" value="InterPro"/>
</dbReference>
<dbReference type="AlphaFoldDB" id="A0A0L6JV05"/>
<dbReference type="Pfam" id="PF00588">
    <property type="entry name" value="SpoU_methylase"/>
    <property type="match status" value="1"/>
</dbReference>
<comment type="caution">
    <text evidence="6">The sequence shown here is derived from an EMBL/GenBank/DDBJ whole genome shotgun (WGS) entry which is preliminary data.</text>
</comment>
<accession>A0A0L6JV05</accession>
<dbReference type="GO" id="GO:0008173">
    <property type="term" value="F:RNA methyltransferase activity"/>
    <property type="evidence" value="ECO:0007669"/>
    <property type="project" value="InterPro"/>
</dbReference>
<dbReference type="eggNOG" id="COG0566">
    <property type="taxonomic scope" value="Bacteria"/>
</dbReference>
<dbReference type="InterPro" id="IPR001537">
    <property type="entry name" value="SpoU_MeTrfase"/>
</dbReference>
<proteinExistence type="inferred from homology"/>
<protein>
    <submittedName>
        <fullName evidence="6">RNA methyltransferase, TrmH family, group 3</fullName>
    </submittedName>
</protein>
<dbReference type="OrthoDB" id="9794400at2"/>
<dbReference type="NCBIfam" id="TIGR00186">
    <property type="entry name" value="rRNA_methyl_3"/>
    <property type="match status" value="1"/>
</dbReference>
<gene>
    <name evidence="6" type="ORF">Bccel_4511</name>
</gene>
<dbReference type="Pfam" id="PF08032">
    <property type="entry name" value="SpoU_sub_bind"/>
    <property type="match status" value="1"/>
</dbReference>
<evidence type="ECO:0000256" key="2">
    <source>
        <dbReference type="ARBA" id="ARBA00022603"/>
    </source>
</evidence>
<feature type="region of interest" description="Disordered" evidence="4">
    <location>
        <begin position="1"/>
        <end position="40"/>
    </location>
</feature>
<dbReference type="GO" id="GO:0006396">
    <property type="term" value="P:RNA processing"/>
    <property type="evidence" value="ECO:0007669"/>
    <property type="project" value="InterPro"/>
</dbReference>
<organism evidence="6 7">
    <name type="scientific">Pseudobacteroides cellulosolvens ATCC 35603 = DSM 2933</name>
    <dbReference type="NCBI Taxonomy" id="398512"/>
    <lineage>
        <taxon>Bacteria</taxon>
        <taxon>Bacillati</taxon>
        <taxon>Bacillota</taxon>
        <taxon>Clostridia</taxon>
        <taxon>Eubacteriales</taxon>
        <taxon>Oscillospiraceae</taxon>
        <taxon>Pseudobacteroides</taxon>
    </lineage>
</organism>
<dbReference type="GO" id="GO:0005829">
    <property type="term" value="C:cytosol"/>
    <property type="evidence" value="ECO:0007669"/>
    <property type="project" value="TreeGrafter"/>
</dbReference>
<dbReference type="PATRIC" id="fig|398512.5.peg.4728"/>
<name>A0A0L6JV05_9FIRM</name>
<dbReference type="InterPro" id="IPR013123">
    <property type="entry name" value="SpoU_subst-bd"/>
</dbReference>
<dbReference type="SMART" id="SM00967">
    <property type="entry name" value="SpoU_sub_bind"/>
    <property type="match status" value="1"/>
</dbReference>
<dbReference type="EMBL" id="LGTC01000001">
    <property type="protein sequence ID" value="KNY29237.1"/>
    <property type="molecule type" value="Genomic_DNA"/>
</dbReference>
<dbReference type="PANTHER" id="PTHR46429:SF1">
    <property type="entry name" value="23S RRNA (GUANOSINE-2'-O-)-METHYLTRANSFERASE RLMB"/>
    <property type="match status" value="1"/>
</dbReference>
<evidence type="ECO:0000259" key="5">
    <source>
        <dbReference type="SMART" id="SM00967"/>
    </source>
</evidence>
<keyword evidence="3 6" id="KW-0808">Transferase</keyword>
<feature type="domain" description="RNA 2-O ribose methyltransferase substrate binding" evidence="5">
    <location>
        <begin position="49"/>
        <end position="124"/>
    </location>
</feature>
<dbReference type="InterPro" id="IPR029028">
    <property type="entry name" value="Alpha/beta_knot_MTases"/>
</dbReference>
<comment type="similarity">
    <text evidence="1">Belongs to the class IV-like SAM-binding methyltransferase superfamily. RNA methyltransferase TrmH family.</text>
</comment>
<dbReference type="SUPFAM" id="SSF75217">
    <property type="entry name" value="alpha/beta knot"/>
    <property type="match status" value="1"/>
</dbReference>
<evidence type="ECO:0000313" key="6">
    <source>
        <dbReference type="EMBL" id="KNY29237.1"/>
    </source>
</evidence>
<evidence type="ECO:0000256" key="4">
    <source>
        <dbReference type="SAM" id="MobiDB-lite"/>
    </source>
</evidence>
<dbReference type="Gene3D" id="3.40.1280.10">
    <property type="match status" value="1"/>
</dbReference>
<dbReference type="STRING" id="398512.Bccel_4511"/>
<evidence type="ECO:0000256" key="1">
    <source>
        <dbReference type="ARBA" id="ARBA00007228"/>
    </source>
</evidence>
<dbReference type="CDD" id="cd18103">
    <property type="entry name" value="SpoU-like_RlmB"/>
    <property type="match status" value="1"/>
</dbReference>
<dbReference type="PANTHER" id="PTHR46429">
    <property type="entry name" value="23S RRNA (GUANOSINE-2'-O-)-METHYLTRANSFERASE RLMB"/>
    <property type="match status" value="1"/>
</dbReference>
<dbReference type="InterPro" id="IPR029026">
    <property type="entry name" value="tRNA_m1G_MTases_N"/>
</dbReference>
<keyword evidence="2 6" id="KW-0489">Methyltransferase</keyword>
<feature type="compositionally biased region" description="Basic and acidic residues" evidence="4">
    <location>
        <begin position="23"/>
        <end position="40"/>
    </location>
</feature>
<dbReference type="SUPFAM" id="SSF55315">
    <property type="entry name" value="L30e-like"/>
    <property type="match status" value="1"/>
</dbReference>
<dbReference type="Proteomes" id="UP000036923">
    <property type="component" value="Unassembled WGS sequence"/>
</dbReference>
<dbReference type="GO" id="GO:0032259">
    <property type="term" value="P:methylation"/>
    <property type="evidence" value="ECO:0007669"/>
    <property type="project" value="UniProtKB-KW"/>
</dbReference>
<reference evidence="7" key="1">
    <citation type="submission" date="2015-07" db="EMBL/GenBank/DDBJ databases">
        <title>Near-Complete Genome Sequence of the Cellulolytic Bacterium Bacteroides (Pseudobacteroides) cellulosolvens ATCC 35603.</title>
        <authorList>
            <person name="Dassa B."/>
            <person name="Utturkar S.M."/>
            <person name="Klingeman D.M."/>
            <person name="Hurt R.A."/>
            <person name="Keller M."/>
            <person name="Xu J."/>
            <person name="Reddy Y.H.K."/>
            <person name="Borovok I."/>
            <person name="Grinberg I.R."/>
            <person name="Lamed R."/>
            <person name="Zhivin O."/>
            <person name="Bayer E.A."/>
            <person name="Brown S.D."/>
        </authorList>
    </citation>
    <scope>NUCLEOTIDE SEQUENCE [LARGE SCALE GENOMIC DNA]</scope>
    <source>
        <strain evidence="7">DSM 2933</strain>
    </source>
</reference>